<protein>
    <submittedName>
        <fullName evidence="5">Germination protein YpeB</fullName>
    </submittedName>
</protein>
<feature type="domain" description="PepSY" evidence="2">
    <location>
        <begin position="377"/>
        <end position="434"/>
    </location>
</feature>
<evidence type="ECO:0000313" key="6">
    <source>
        <dbReference type="Proteomes" id="UP000003340"/>
    </source>
</evidence>
<comment type="caution">
    <text evidence="5">The sequence shown here is derived from an EMBL/GenBank/DDBJ whole genome shotgun (WGS) entry which is preliminary data.</text>
</comment>
<evidence type="ECO:0000259" key="2">
    <source>
        <dbReference type="Pfam" id="PF03413"/>
    </source>
</evidence>
<accession>C0EB21</accession>
<dbReference type="Pfam" id="PF20769">
    <property type="entry name" value="YPEB_N"/>
    <property type="match status" value="1"/>
</dbReference>
<proteinExistence type="predicted"/>
<reference evidence="5 6" key="2">
    <citation type="submission" date="2009-02" db="EMBL/GenBank/DDBJ databases">
        <title>Draft genome sequence of Clostridium methylpentosum (DSM 5476).</title>
        <authorList>
            <person name="Sudarsanam P."/>
            <person name="Ley R."/>
            <person name="Guruge J."/>
            <person name="Turnbaugh P.J."/>
            <person name="Mahowald M."/>
            <person name="Liep D."/>
            <person name="Gordon J."/>
        </authorList>
    </citation>
    <scope>NUCLEOTIDE SEQUENCE [LARGE SCALE GENOMIC DNA]</scope>
    <source>
        <strain evidence="5 6">DSM 5476</strain>
    </source>
</reference>
<dbReference type="InterPro" id="IPR048402">
    <property type="entry name" value="YpeB_N"/>
</dbReference>
<evidence type="ECO:0000256" key="1">
    <source>
        <dbReference type="SAM" id="MobiDB-lite"/>
    </source>
</evidence>
<reference evidence="5 6" key="1">
    <citation type="submission" date="2009-01" db="EMBL/GenBank/DDBJ databases">
        <authorList>
            <person name="Fulton L."/>
            <person name="Clifton S."/>
            <person name="Fulton B."/>
            <person name="Xu J."/>
            <person name="Minx P."/>
            <person name="Pepin K.H."/>
            <person name="Johnson M."/>
            <person name="Bhonagiri V."/>
            <person name="Nash W.E."/>
            <person name="Mardis E.R."/>
            <person name="Wilson R.K."/>
        </authorList>
    </citation>
    <scope>NUCLEOTIDE SEQUENCE [LARGE SCALE GENOMIC DNA]</scope>
    <source>
        <strain evidence="5 6">DSM 5476</strain>
    </source>
</reference>
<evidence type="ECO:0000313" key="5">
    <source>
        <dbReference type="EMBL" id="EEG31335.1"/>
    </source>
</evidence>
<dbReference type="eggNOG" id="COG2959">
    <property type="taxonomic scope" value="Bacteria"/>
</dbReference>
<dbReference type="GO" id="GO:0009847">
    <property type="term" value="P:spore germination"/>
    <property type="evidence" value="ECO:0007669"/>
    <property type="project" value="InterPro"/>
</dbReference>
<keyword evidence="6" id="KW-1185">Reference proteome</keyword>
<dbReference type="InterPro" id="IPR025711">
    <property type="entry name" value="PepSY"/>
</dbReference>
<dbReference type="STRING" id="537013.CLOSTMETH_01038"/>
<dbReference type="Pfam" id="PF03413">
    <property type="entry name" value="PepSY"/>
    <property type="match status" value="1"/>
</dbReference>
<dbReference type="AlphaFoldDB" id="C0EB21"/>
<dbReference type="Proteomes" id="UP000003340">
    <property type="component" value="Unassembled WGS sequence"/>
</dbReference>
<dbReference type="HOGENOM" id="CLU_045803_0_0_9"/>
<sequence>MERKFSKRTIVRIYCFALALALLLGTGWYSSHRKAEEYRRQLEAGYMRAVDELTSYLEDLHTDLTKSMYTGTPLQLSKLSSRIYQQAGLAKNSLEQIPTSGMNLSNTYKFLSQAGDYALSLAHKTAAGDPLSNEERASLKQLDNYCQSMKEQLYLLQDELLTGGVSFQKLQSIGNLVDDQQVQQAGNFGDGFQEFEDSLEGTPSLIYDGPFSDHILEREPRMTKDAAEVSRDQARELASNCSGIPASQLEDGNDEDGKMPSYAFSSGDLTASVTKNGGYLCYLINSRAVGEARISVEEALNRARSWLDRLEIGPLVQTYYEVSGQVVTINYAAQDGDITCYTDLVKVSVSLDEGDVTGYDARGYLTNHQQRDYPERKISAEQAQESLSPLLTPDAPRLALIPTSGLNEQLCYEFRCTAEDGQQVLVYIDVETGEEAQILLLYISDGGTLTV</sequence>
<feature type="domain" description="Sporulation protein YpeB N-terminal" evidence="4">
    <location>
        <begin position="36"/>
        <end position="168"/>
    </location>
</feature>
<dbReference type="Pfam" id="PF14620">
    <property type="entry name" value="YPEB_PepSY1-2"/>
    <property type="match status" value="1"/>
</dbReference>
<name>C0EB21_9FIRM</name>
<dbReference type="InterPro" id="IPR014239">
    <property type="entry name" value="YpeB_PepSY1-2"/>
</dbReference>
<gene>
    <name evidence="5" type="primary">ypeB</name>
    <name evidence="5" type="ORF">CLOSTMETH_01038</name>
</gene>
<evidence type="ECO:0000259" key="4">
    <source>
        <dbReference type="Pfam" id="PF20769"/>
    </source>
</evidence>
<organism evidence="5 6">
    <name type="scientific">[Clostridium] methylpentosum DSM 5476</name>
    <dbReference type="NCBI Taxonomy" id="537013"/>
    <lineage>
        <taxon>Bacteria</taxon>
        <taxon>Bacillati</taxon>
        <taxon>Bacillota</taxon>
        <taxon>Clostridia</taxon>
        <taxon>Eubacteriales</taxon>
        <taxon>Oscillospiraceae</taxon>
        <taxon>Oscillospiraceae incertae sedis</taxon>
    </lineage>
</organism>
<dbReference type="EMBL" id="ACEC01000039">
    <property type="protein sequence ID" value="EEG31335.1"/>
    <property type="molecule type" value="Genomic_DNA"/>
</dbReference>
<feature type="domain" description="Sporulation protein YpeB PepSY1 and PepSY2" evidence="3">
    <location>
        <begin position="191"/>
        <end position="374"/>
    </location>
</feature>
<feature type="region of interest" description="Disordered" evidence="1">
    <location>
        <begin position="238"/>
        <end position="258"/>
    </location>
</feature>
<evidence type="ECO:0000259" key="3">
    <source>
        <dbReference type="Pfam" id="PF14620"/>
    </source>
</evidence>